<feature type="domain" description="Calponin-homology (CH)" evidence="5">
    <location>
        <begin position="34"/>
        <end position="140"/>
    </location>
</feature>
<dbReference type="Pfam" id="PF00630">
    <property type="entry name" value="Filamin"/>
    <property type="match status" value="4"/>
</dbReference>
<dbReference type="EMBL" id="ABJB010938920">
    <property type="status" value="NOT_ANNOTATED_CDS"/>
    <property type="molecule type" value="Genomic_DNA"/>
</dbReference>
<feature type="repeat" description="Filamin" evidence="4">
    <location>
        <begin position="563"/>
        <end position="654"/>
    </location>
</feature>
<dbReference type="VEuPathDB" id="VectorBase:ISCP_024884"/>
<dbReference type="SUPFAM" id="SSF81296">
    <property type="entry name" value="E set domains"/>
    <property type="match status" value="4"/>
</dbReference>
<dbReference type="OrthoDB" id="18740at2759"/>
<dbReference type="PROSITE" id="PS00019">
    <property type="entry name" value="ACTININ_1"/>
    <property type="match status" value="1"/>
</dbReference>
<evidence type="ECO:0000313" key="6">
    <source>
        <dbReference type="EMBL" id="EEC07535.1"/>
    </source>
</evidence>
<sequence>MASSADRRGSRAVAGEEEENVMERELAEDAVWKRIQQNTFTRWANEHLKTVNKTLASLETDLADGLRLIALIEVLSGKKLPKHNKRPTFRSQKLENVCVALKFLTNDEGIKLVNIDSSDIVDCKLKLILGLIWTLILHYSISLPMWEGDDDSAFDKSGPTPKQRLLRWIQSKLPEKPITNFTSDWNDGTAVGALVDALAPGLCPNWATWDPKNALKNAKEAMDLASEWLGVPQLVTPEDMVNPKVDELSMMTYLAQFPNAKLKDKAPLKLQTNPARVRCYGPGIEPTGVVVGAPTSFTVETFSAGQGDVTAVVEAPAGQQLPVDIRYNDDKAKTYTATYTAKKEGPHKVKVEFAGKQVPKSPFPVKVEGYAGDPSKVKASGPGLKPTGVSAGVPTHFDVFSKDAGKGQVDVDIVDPKGGHNAVPVRVKKTKEDEHHVEYMPTLEGPHQVNLLFAGRPVPGSPFKVNVGPPCNPRRVRASGRGLQKNGVRVGDVADFRVFAENAGDGELQVKVLGPGGVQEKVNITAKGKTFDCNYMPVKEGRYVVMISYGGQEIPRSPYEVNVGPYKESRIIAYGPGLSGGLVGYPATFTVDTNGETGQLGFAIEGPSQAKIECHDNGDGSAGVKYFPTAPGDYAVHVLCNGEDIPKSPWIANIMPQSDCAPDKKGEEPKLQKD</sequence>
<name>B7PLR3_IXOSC</name>
<dbReference type="PROSITE" id="PS50021">
    <property type="entry name" value="CH"/>
    <property type="match status" value="2"/>
</dbReference>
<dbReference type="FunFam" id="1.10.418.10:FF:000008">
    <property type="entry name" value="Filamin-B isoform C"/>
    <property type="match status" value="1"/>
</dbReference>
<dbReference type="PROSITE" id="PS00020">
    <property type="entry name" value="ACTININ_2"/>
    <property type="match status" value="1"/>
</dbReference>
<evidence type="ECO:0000256" key="1">
    <source>
        <dbReference type="ARBA" id="ARBA00009238"/>
    </source>
</evidence>
<proteinExistence type="evidence at protein level"/>
<dbReference type="SUPFAM" id="SSF47576">
    <property type="entry name" value="Calponin-homology domain, CH-domain"/>
    <property type="match status" value="1"/>
</dbReference>
<feature type="repeat" description="Filamin" evidence="4">
    <location>
        <begin position="468"/>
        <end position="563"/>
    </location>
</feature>
<dbReference type="GO" id="GO:0051015">
    <property type="term" value="F:actin filament binding"/>
    <property type="evidence" value="ECO:0007669"/>
    <property type="project" value="InterPro"/>
</dbReference>
<feature type="repeat" description="Filamin" evidence="4">
    <location>
        <begin position="269"/>
        <end position="367"/>
    </location>
</feature>
<dbReference type="Pfam" id="PF00307">
    <property type="entry name" value="CH"/>
    <property type="match status" value="2"/>
</dbReference>
<dbReference type="FunFam" id="1.10.418.10:FF:000006">
    <property type="entry name" value="Filamin-B isoform A"/>
    <property type="match status" value="1"/>
</dbReference>
<comment type="similarity">
    <text evidence="1">Belongs to the filamin family.</text>
</comment>
<dbReference type="InterPro" id="IPR014756">
    <property type="entry name" value="Ig_E-set"/>
</dbReference>
<dbReference type="InterPro" id="IPR017868">
    <property type="entry name" value="Filamin/ABP280_repeat-like"/>
</dbReference>
<evidence type="ECO:0007829" key="9">
    <source>
        <dbReference type="PeptideAtlas" id="B7PLR3"/>
    </source>
</evidence>
<dbReference type="AlphaFoldDB" id="B7PLR3"/>
<dbReference type="CDD" id="cd21315">
    <property type="entry name" value="CH_dFLNA-like_rpt2"/>
    <property type="match status" value="1"/>
</dbReference>
<dbReference type="PANTHER" id="PTHR38537">
    <property type="entry name" value="JITTERBUG, ISOFORM N"/>
    <property type="match status" value="1"/>
</dbReference>
<reference evidence="7" key="2">
    <citation type="submission" date="2020-05" db="UniProtKB">
        <authorList>
            <consortium name="EnsemblMetazoa"/>
        </authorList>
    </citation>
    <scope>IDENTIFICATION</scope>
    <source>
        <strain evidence="7">wikel</strain>
    </source>
</reference>
<dbReference type="PROSITE" id="PS50194">
    <property type="entry name" value="FILAMIN_REPEAT"/>
    <property type="match status" value="4"/>
</dbReference>
<dbReference type="InterPro" id="IPR013783">
    <property type="entry name" value="Ig-like_fold"/>
</dbReference>
<dbReference type="Gene3D" id="2.60.40.10">
    <property type="entry name" value="Immunoglobulins"/>
    <property type="match status" value="4"/>
</dbReference>
<accession>B7PLR3</accession>
<dbReference type="InterPro" id="IPR001715">
    <property type="entry name" value="CH_dom"/>
</dbReference>
<dbReference type="SMART" id="SM00557">
    <property type="entry name" value="IG_FLMN"/>
    <property type="match status" value="4"/>
</dbReference>
<dbReference type="InterPro" id="IPR001298">
    <property type="entry name" value="Filamin/ABP280_rpt"/>
</dbReference>
<dbReference type="SMART" id="SM00033">
    <property type="entry name" value="CH"/>
    <property type="match status" value="2"/>
</dbReference>
<dbReference type="PANTHER" id="PTHR38537:SF8">
    <property type="entry name" value="FILAMIN-A"/>
    <property type="match status" value="1"/>
</dbReference>
<dbReference type="STRING" id="6945.B7PLR3"/>
<dbReference type="EC" id="3.1.3.48" evidence="6"/>
<keyword evidence="6" id="KW-0378">Hydrolase</keyword>
<dbReference type="HOGENOM" id="CLU_005217_4_1_1"/>
<organism>
    <name type="scientific">Ixodes scapularis</name>
    <name type="common">Black-legged tick</name>
    <name type="synonym">Deer tick</name>
    <dbReference type="NCBI Taxonomy" id="6945"/>
    <lineage>
        <taxon>Eukaryota</taxon>
        <taxon>Metazoa</taxon>
        <taxon>Ecdysozoa</taxon>
        <taxon>Arthropoda</taxon>
        <taxon>Chelicerata</taxon>
        <taxon>Arachnida</taxon>
        <taxon>Acari</taxon>
        <taxon>Parasitiformes</taxon>
        <taxon>Ixodida</taxon>
        <taxon>Ixodoidea</taxon>
        <taxon>Ixodidae</taxon>
        <taxon>Ixodinae</taxon>
        <taxon>Ixodes</taxon>
    </lineage>
</organism>
<evidence type="ECO:0000259" key="5">
    <source>
        <dbReference type="PROSITE" id="PS50021"/>
    </source>
</evidence>
<dbReference type="InParanoid" id="B7PLR3"/>
<dbReference type="PaxDb" id="6945-B7PLR3"/>
<gene>
    <name evidence="6" type="ORF">IscW_ISCW006509</name>
</gene>
<reference evidence="6 8" key="1">
    <citation type="submission" date="2008-03" db="EMBL/GenBank/DDBJ databases">
        <title>Annotation of Ixodes scapularis.</title>
        <authorList>
            <consortium name="Ixodes scapularis Genome Project Consortium"/>
            <person name="Caler E."/>
            <person name="Hannick L.I."/>
            <person name="Bidwell S."/>
            <person name="Joardar V."/>
            <person name="Thiagarajan M."/>
            <person name="Amedeo P."/>
            <person name="Galinsky K.J."/>
            <person name="Schobel S."/>
            <person name="Inman J."/>
            <person name="Hostetler J."/>
            <person name="Miller J."/>
            <person name="Hammond M."/>
            <person name="Megy K."/>
            <person name="Lawson D."/>
            <person name="Kodira C."/>
            <person name="Sutton G."/>
            <person name="Meyer J."/>
            <person name="Hill C.A."/>
            <person name="Birren B."/>
            <person name="Nene V."/>
            <person name="Collins F."/>
            <person name="Alarcon-Chaidez F."/>
            <person name="Wikel S."/>
            <person name="Strausberg R."/>
        </authorList>
    </citation>
    <scope>NUCLEOTIDE SEQUENCE [LARGE SCALE GENOMIC DNA]</scope>
    <source>
        <strain evidence="8">Wikel</strain>
        <strain evidence="6">Wikel colony</strain>
    </source>
</reference>
<dbReference type="GO" id="GO:0004725">
    <property type="term" value="F:protein tyrosine phosphatase activity"/>
    <property type="evidence" value="ECO:0007669"/>
    <property type="project" value="UniProtKB-EC"/>
</dbReference>
<dbReference type="VEuPathDB" id="VectorBase:ISCI006509"/>
<dbReference type="EnsemblMetazoa" id="ISCW006509-RA">
    <property type="protein sequence ID" value="ISCW006509-PA"/>
    <property type="gene ID" value="ISCW006509"/>
</dbReference>
<evidence type="ECO:0000313" key="8">
    <source>
        <dbReference type="Proteomes" id="UP000001555"/>
    </source>
</evidence>
<evidence type="ECO:0000256" key="3">
    <source>
        <dbReference type="ARBA" id="ARBA00023203"/>
    </source>
</evidence>
<keyword evidence="8" id="KW-1185">Reference proteome</keyword>
<dbReference type="VEuPathDB" id="VectorBase:ISCW006509"/>
<feature type="repeat" description="Filamin" evidence="4">
    <location>
        <begin position="369"/>
        <end position="467"/>
    </location>
</feature>
<evidence type="ECO:0000256" key="2">
    <source>
        <dbReference type="ARBA" id="ARBA00022737"/>
    </source>
</evidence>
<dbReference type="GO" id="GO:0030036">
    <property type="term" value="P:actin cytoskeleton organization"/>
    <property type="evidence" value="ECO:0007669"/>
    <property type="project" value="InterPro"/>
</dbReference>
<dbReference type="FunFam" id="2.60.40.10:FF:000001">
    <property type="entry name" value="Filamin-C isoform b"/>
    <property type="match status" value="3"/>
</dbReference>
<dbReference type="Gene3D" id="1.10.418.10">
    <property type="entry name" value="Calponin-like domain"/>
    <property type="match status" value="2"/>
</dbReference>
<keyword evidence="9" id="KW-1267">Proteomics identification</keyword>
<dbReference type="CDD" id="cd21311">
    <property type="entry name" value="CH_dFLNA-like_rpt1"/>
    <property type="match status" value="1"/>
</dbReference>
<dbReference type="EMBL" id="DS742077">
    <property type="protein sequence ID" value="EEC07535.1"/>
    <property type="molecule type" value="Genomic_DNA"/>
</dbReference>
<evidence type="ECO:0000313" key="7">
    <source>
        <dbReference type="EnsemblMetazoa" id="ISCW006509-PA"/>
    </source>
</evidence>
<feature type="domain" description="Calponin-homology (CH)" evidence="5">
    <location>
        <begin position="159"/>
        <end position="262"/>
    </location>
</feature>
<evidence type="ECO:0000256" key="4">
    <source>
        <dbReference type="PROSITE-ProRule" id="PRU00087"/>
    </source>
</evidence>
<protein>
    <submittedName>
        <fullName evidence="6 7">Filamin-C, putative</fullName>
        <ecNumber evidence="6">3.1.3.48</ecNumber>
    </submittedName>
</protein>
<dbReference type="InterPro" id="IPR044801">
    <property type="entry name" value="Filamin"/>
</dbReference>
<dbReference type="InterPro" id="IPR036872">
    <property type="entry name" value="CH_dom_sf"/>
</dbReference>
<keyword evidence="3" id="KW-0009">Actin-binding</keyword>
<keyword evidence="2" id="KW-0677">Repeat</keyword>
<dbReference type="Proteomes" id="UP000001555">
    <property type="component" value="Unassembled WGS sequence"/>
</dbReference>
<dbReference type="InterPro" id="IPR001589">
    <property type="entry name" value="Actinin_actin-bd_CS"/>
</dbReference>